<reference evidence="2" key="1">
    <citation type="submission" date="2022-03" db="EMBL/GenBank/DDBJ databases">
        <authorList>
            <person name="Alioto T."/>
            <person name="Alioto T."/>
            <person name="Gomez Garrido J."/>
        </authorList>
    </citation>
    <scope>NUCLEOTIDE SEQUENCE</scope>
</reference>
<keyword evidence="3" id="KW-1185">Reference proteome</keyword>
<feature type="compositionally biased region" description="Polar residues" evidence="1">
    <location>
        <begin position="44"/>
        <end position="55"/>
    </location>
</feature>
<evidence type="ECO:0000256" key="1">
    <source>
        <dbReference type="SAM" id="MobiDB-lite"/>
    </source>
</evidence>
<feature type="region of interest" description="Disordered" evidence="1">
    <location>
        <begin position="1"/>
        <end position="62"/>
    </location>
</feature>
<proteinExistence type="predicted"/>
<feature type="non-terminal residue" evidence="2">
    <location>
        <position position="1"/>
    </location>
</feature>
<name>A0AAD1R5D2_PELCU</name>
<accession>A0AAD1R5D2</accession>
<feature type="compositionally biased region" description="Basic and acidic residues" evidence="1">
    <location>
        <begin position="28"/>
        <end position="37"/>
    </location>
</feature>
<dbReference type="EMBL" id="OW240912">
    <property type="protein sequence ID" value="CAH2223926.1"/>
    <property type="molecule type" value="Genomic_DNA"/>
</dbReference>
<evidence type="ECO:0000313" key="2">
    <source>
        <dbReference type="EMBL" id="CAH2223926.1"/>
    </source>
</evidence>
<feature type="compositionally biased region" description="Basic residues" evidence="1">
    <location>
        <begin position="106"/>
        <end position="119"/>
    </location>
</feature>
<feature type="compositionally biased region" description="Basic residues" evidence="1">
    <location>
        <begin position="1"/>
        <end position="11"/>
    </location>
</feature>
<dbReference type="Proteomes" id="UP001295444">
    <property type="component" value="Chromosome 01"/>
</dbReference>
<sequence>KHHSYHPRPTHTHYNQRESPPRNYYKGKTNERIESKPSIKNHLRSNISNMRTPIQTEKRAKSDEFLTAQSKFRYNSRRISDIHTHNRFDPLTKTSEEEDFWSLRNKDKHKFLSRQKSPNKRQSTEEGELEEEWTHREGKRDKRNP</sequence>
<feature type="region of interest" description="Disordered" evidence="1">
    <location>
        <begin position="85"/>
        <end position="145"/>
    </location>
</feature>
<gene>
    <name evidence="2" type="ORF">PECUL_23A040808</name>
</gene>
<feature type="compositionally biased region" description="Basic and acidic residues" evidence="1">
    <location>
        <begin position="132"/>
        <end position="145"/>
    </location>
</feature>
<protein>
    <submittedName>
        <fullName evidence="2">Uncharacterized protein</fullName>
    </submittedName>
</protein>
<dbReference type="AlphaFoldDB" id="A0AAD1R5D2"/>
<organism evidence="2 3">
    <name type="scientific">Pelobates cultripes</name>
    <name type="common">Western spadefoot toad</name>
    <dbReference type="NCBI Taxonomy" id="61616"/>
    <lineage>
        <taxon>Eukaryota</taxon>
        <taxon>Metazoa</taxon>
        <taxon>Chordata</taxon>
        <taxon>Craniata</taxon>
        <taxon>Vertebrata</taxon>
        <taxon>Euteleostomi</taxon>
        <taxon>Amphibia</taxon>
        <taxon>Batrachia</taxon>
        <taxon>Anura</taxon>
        <taxon>Pelobatoidea</taxon>
        <taxon>Pelobatidae</taxon>
        <taxon>Pelobates</taxon>
    </lineage>
</organism>
<evidence type="ECO:0000313" key="3">
    <source>
        <dbReference type="Proteomes" id="UP001295444"/>
    </source>
</evidence>